<dbReference type="RefSeq" id="WP_055707936.1">
    <property type="nucleotide sequence ID" value="NZ_JBPJFI010000001.1"/>
</dbReference>
<dbReference type="AlphaFoldDB" id="A0A542U9Q3"/>
<accession>A0A542U9Q3</accession>
<dbReference type="Gene3D" id="3.90.1010.20">
    <property type="match status" value="1"/>
</dbReference>
<feature type="region of interest" description="Disordered" evidence="1">
    <location>
        <begin position="28"/>
        <end position="60"/>
    </location>
</feature>
<dbReference type="SMART" id="SM00900">
    <property type="entry name" value="FMN_bind"/>
    <property type="match status" value="1"/>
</dbReference>
<dbReference type="OrthoDB" id="8099475at2"/>
<dbReference type="Pfam" id="PF04205">
    <property type="entry name" value="FMN_bind"/>
    <property type="match status" value="1"/>
</dbReference>
<protein>
    <submittedName>
        <fullName evidence="3">FMN-binding protein</fullName>
    </submittedName>
</protein>
<name>A0A542U9Q3_9ACTN</name>
<dbReference type="GO" id="GO:0016020">
    <property type="term" value="C:membrane"/>
    <property type="evidence" value="ECO:0007669"/>
    <property type="project" value="InterPro"/>
</dbReference>
<proteinExistence type="predicted"/>
<organism evidence="3 4">
    <name type="scientific">Streptomyces puniciscabiei</name>
    <dbReference type="NCBI Taxonomy" id="164348"/>
    <lineage>
        <taxon>Bacteria</taxon>
        <taxon>Bacillati</taxon>
        <taxon>Actinomycetota</taxon>
        <taxon>Actinomycetes</taxon>
        <taxon>Kitasatosporales</taxon>
        <taxon>Streptomycetaceae</taxon>
        <taxon>Streptomyces</taxon>
    </lineage>
</organism>
<evidence type="ECO:0000313" key="3">
    <source>
        <dbReference type="EMBL" id="TQK95813.1"/>
    </source>
</evidence>
<reference evidence="3 4" key="1">
    <citation type="submission" date="2019-06" db="EMBL/GenBank/DDBJ databases">
        <title>Sequencing the genomes of 1000 actinobacteria strains.</title>
        <authorList>
            <person name="Klenk H.-P."/>
        </authorList>
    </citation>
    <scope>NUCLEOTIDE SEQUENCE [LARGE SCALE GENOMIC DNA]</scope>
    <source>
        <strain evidence="3 4">DSM 41929</strain>
    </source>
</reference>
<sequence length="143" mass="14812">MKRAIPVFVLTVAGLIPVWRYHPSTGTVDTAQPASTPTAMPSAAASSPAASSSAASSSRVVQGTAVSTTKGVFQVEVTFRGDRIAAVRMLQAPHHPQTRWAVPELVAETLKAQSAHIDSVSGATITSQGYKESLQAAIDAKGT</sequence>
<gene>
    <name evidence="3" type="ORF">FB563_0732</name>
</gene>
<dbReference type="STRING" id="164348.BFF78_10825"/>
<evidence type="ECO:0000256" key="1">
    <source>
        <dbReference type="SAM" id="MobiDB-lite"/>
    </source>
</evidence>
<dbReference type="InterPro" id="IPR007329">
    <property type="entry name" value="FMN-bd"/>
</dbReference>
<feature type="domain" description="FMN-binding" evidence="2">
    <location>
        <begin position="69"/>
        <end position="141"/>
    </location>
</feature>
<feature type="compositionally biased region" description="Low complexity" evidence="1">
    <location>
        <begin position="30"/>
        <end position="58"/>
    </location>
</feature>
<dbReference type="GO" id="GO:0010181">
    <property type="term" value="F:FMN binding"/>
    <property type="evidence" value="ECO:0007669"/>
    <property type="project" value="InterPro"/>
</dbReference>
<evidence type="ECO:0000259" key="2">
    <source>
        <dbReference type="SMART" id="SM00900"/>
    </source>
</evidence>
<keyword evidence="4" id="KW-1185">Reference proteome</keyword>
<evidence type="ECO:0000313" key="4">
    <source>
        <dbReference type="Proteomes" id="UP000318103"/>
    </source>
</evidence>
<dbReference type="Proteomes" id="UP000318103">
    <property type="component" value="Unassembled WGS sequence"/>
</dbReference>
<dbReference type="EMBL" id="VFNX01000001">
    <property type="protein sequence ID" value="TQK95813.1"/>
    <property type="molecule type" value="Genomic_DNA"/>
</dbReference>
<comment type="caution">
    <text evidence="3">The sequence shown here is derived from an EMBL/GenBank/DDBJ whole genome shotgun (WGS) entry which is preliminary data.</text>
</comment>